<dbReference type="SUPFAM" id="SSF51182">
    <property type="entry name" value="RmlC-like cupins"/>
    <property type="match status" value="2"/>
</dbReference>
<gene>
    <name evidence="2" type="ORF">NBZ79_16830</name>
</gene>
<accession>A0ABY4W1U6</accession>
<dbReference type="Gene3D" id="2.60.120.10">
    <property type="entry name" value="Jelly Rolls"/>
    <property type="match status" value="2"/>
</dbReference>
<keyword evidence="3" id="KW-1185">Reference proteome</keyword>
<proteinExistence type="predicted"/>
<dbReference type="EMBL" id="CP098747">
    <property type="protein sequence ID" value="USG60826.1"/>
    <property type="molecule type" value="Genomic_DNA"/>
</dbReference>
<feature type="domain" description="ChrR-like cupin" evidence="1">
    <location>
        <begin position="14"/>
        <end position="106"/>
    </location>
</feature>
<dbReference type="InterPro" id="IPR011051">
    <property type="entry name" value="RmlC_Cupin_sf"/>
</dbReference>
<evidence type="ECO:0000313" key="3">
    <source>
        <dbReference type="Proteomes" id="UP001056291"/>
    </source>
</evidence>
<organism evidence="2 3">
    <name type="scientific">Sneathiella marina</name>
    <dbReference type="NCBI Taxonomy" id="2950108"/>
    <lineage>
        <taxon>Bacteria</taxon>
        <taxon>Pseudomonadati</taxon>
        <taxon>Pseudomonadota</taxon>
        <taxon>Alphaproteobacteria</taxon>
        <taxon>Sneathiellales</taxon>
        <taxon>Sneathiellaceae</taxon>
        <taxon>Sneathiella</taxon>
    </lineage>
</organism>
<dbReference type="InterPro" id="IPR014710">
    <property type="entry name" value="RmlC-like_jellyroll"/>
</dbReference>
<name>A0ABY4W1U6_9PROT</name>
<dbReference type="InterPro" id="IPR025979">
    <property type="entry name" value="ChrR-like_cupin_dom"/>
</dbReference>
<dbReference type="Pfam" id="PF12973">
    <property type="entry name" value="Cupin_7"/>
    <property type="match status" value="1"/>
</dbReference>
<evidence type="ECO:0000259" key="1">
    <source>
        <dbReference type="Pfam" id="PF12973"/>
    </source>
</evidence>
<evidence type="ECO:0000313" key="2">
    <source>
        <dbReference type="EMBL" id="USG60826.1"/>
    </source>
</evidence>
<sequence length="261" mass="28524">MTSHGAIKKANIDVFDMAETEWVNVGKEGLFYKPARVDLDSGKFLGLFRFDPYAESGLHQHEDVGASYILSGSVTDYGGTFTQGCVGINPPGDTHDAYSYEGVLIVSRLEGSSRYPMKDEQLSAIHPGAHRDQFPEVAATRDPIVVPYKLLDIAPSPDMPEGVTLRILYDYAHTDHDFRMTSLHLDPGAKIPSYSTVEKQDIFIIAGDLTTGGVPAKSNQFLTLEPGTEAELTSNFGCHILVWSDAPVSFSTYHGSDPFGF</sequence>
<reference evidence="2" key="1">
    <citation type="submission" date="2022-06" db="EMBL/GenBank/DDBJ databases">
        <title>Sneathiella actinostolidae sp. nov., isolated from a sea anemonein the Western Pacific Ocean.</title>
        <authorList>
            <person name="Wei M.J."/>
        </authorList>
    </citation>
    <scope>NUCLEOTIDE SEQUENCE</scope>
    <source>
        <strain evidence="2">PHK-P5</strain>
    </source>
</reference>
<protein>
    <submittedName>
        <fullName evidence="2">Cupin domain-containing protein</fullName>
    </submittedName>
</protein>
<dbReference type="Proteomes" id="UP001056291">
    <property type="component" value="Chromosome"/>
</dbReference>
<dbReference type="RefSeq" id="WP_251933706.1">
    <property type="nucleotide sequence ID" value="NZ_CP098747.1"/>
</dbReference>